<organism evidence="1 2">
    <name type="scientific">Tegillarca granosa</name>
    <name type="common">Malaysian cockle</name>
    <name type="synonym">Anadara granosa</name>
    <dbReference type="NCBI Taxonomy" id="220873"/>
    <lineage>
        <taxon>Eukaryota</taxon>
        <taxon>Metazoa</taxon>
        <taxon>Spiralia</taxon>
        <taxon>Lophotrochozoa</taxon>
        <taxon>Mollusca</taxon>
        <taxon>Bivalvia</taxon>
        <taxon>Autobranchia</taxon>
        <taxon>Pteriomorphia</taxon>
        <taxon>Arcoida</taxon>
        <taxon>Arcoidea</taxon>
        <taxon>Arcidae</taxon>
        <taxon>Tegillarca</taxon>
    </lineage>
</organism>
<evidence type="ECO:0000313" key="2">
    <source>
        <dbReference type="Proteomes" id="UP001217089"/>
    </source>
</evidence>
<comment type="caution">
    <text evidence="1">The sequence shown here is derived from an EMBL/GenBank/DDBJ whole genome shotgun (WGS) entry which is preliminary data.</text>
</comment>
<accession>A0ABQ9F8M3</accession>
<gene>
    <name evidence="1" type="ORF">KUTeg_010334</name>
</gene>
<proteinExistence type="predicted"/>
<reference evidence="1 2" key="1">
    <citation type="submission" date="2022-12" db="EMBL/GenBank/DDBJ databases">
        <title>Chromosome-level genome of Tegillarca granosa.</title>
        <authorList>
            <person name="Kim J."/>
        </authorList>
    </citation>
    <scope>NUCLEOTIDE SEQUENCE [LARGE SCALE GENOMIC DNA]</scope>
    <source>
        <strain evidence="1">Teg-2019</strain>
        <tissue evidence="1">Adductor muscle</tissue>
    </source>
</reference>
<keyword evidence="2" id="KW-1185">Reference proteome</keyword>
<sequence>MTLPCLNRDLTVDRFIVLMFRYLKRPNGLLFQMIVSKQIDSLIPPRLTRHTLAHQNGKCFDIINSVKMALMNFEDLCRSGRIKKKSRQH</sequence>
<name>A0ABQ9F8M3_TEGGR</name>
<dbReference type="EMBL" id="JARBDR010000440">
    <property type="protein sequence ID" value="KAJ8312961.1"/>
    <property type="molecule type" value="Genomic_DNA"/>
</dbReference>
<evidence type="ECO:0000313" key="1">
    <source>
        <dbReference type="EMBL" id="KAJ8312961.1"/>
    </source>
</evidence>
<protein>
    <submittedName>
        <fullName evidence="1">Uncharacterized protein</fullName>
    </submittedName>
</protein>
<dbReference type="Proteomes" id="UP001217089">
    <property type="component" value="Unassembled WGS sequence"/>
</dbReference>